<dbReference type="GO" id="GO:0005794">
    <property type="term" value="C:Golgi apparatus"/>
    <property type="evidence" value="ECO:0007669"/>
    <property type="project" value="TreeGrafter"/>
</dbReference>
<dbReference type="PANTHER" id="PTHR31392">
    <property type="entry name" value="ALPHA-1,3-MANNOSYLTRANSFERASE MNN1-RELATED"/>
    <property type="match status" value="1"/>
</dbReference>
<comment type="subcellular location">
    <subcellularLocation>
        <location evidence="1">Membrane</location>
        <topology evidence="1">Single-pass type II membrane protein</topology>
    </subcellularLocation>
</comment>
<name>A0A4U9ET14_GIBZA</name>
<dbReference type="GO" id="GO:0016020">
    <property type="term" value="C:membrane"/>
    <property type="evidence" value="ECO:0007669"/>
    <property type="project" value="UniProtKB-SubCell"/>
</dbReference>
<sequence>MLDICPQNLVVRKTKDKLRNMDTAGGESQVYLWSDNQSPGVPDGAYKHTLDEYYYEKNTLKQRYFVSSVANGTSTGVYRHHAVRMDSTAKCSVEENLLKSCSGKNPFRTSFVSERLKIEICVEGSYDAVPWTKSRDKQEHSERMWLSWTYDDSEDVEDEESVGQPIWKPNSRDNYVLKCSSAQWPSQHKIMDDYNDIRDKWSPDEERYAARAPAWTNTLDADAMVQIGGQLKEWGEPRPALKEVSGVIGVERTGQNAEASTVRLSTAQDDSSLSRSVQLGVGGEGLNLTTPDRSHTHYLRRAASFNHSFAMASLVDKCGYYIRHPRRIPKRLIALSAVLSLVVLLTLNMSWSGHSQMSIINLPPRESFDTVKATNFLLDNPIESPYKTEFWEVGQRSKQIGRWLGALDALPRKSKQSKDISVATEKVAQALFPFLKNSDLDPDSVTPLADLRDSYVRGSRGIIIHVGGGQESVRFASHLIVSLRRVLYSKLPIQIAYAGDKDLSPRDRVRIQSMKGATDMEFLDVLSVFNDTTLRLQGAGWAIKPFALLASKFEQAILIDANVVFMQKPEKLFEQRPYVNKGAYLFHDRLLWKDMVPKRHIWWKDQIKEPSDELKKSQVWQERYSEECDTGVIVVDKSKIPIFTGLLHIAWQNTRAVREEVAYKLGHGDKESWWLGFELTGARYEFEAHYGSVIGWGDSPDISKVNMVCSFGVAHLDTHGQPLWYNGGVLENMGESLAMYRIPSYWMMGGVWEKGATRKDMSCMSRATAYGLTDTELNTLAESIDAAKEVDRTFAKD</sequence>
<dbReference type="AlphaFoldDB" id="A0A4U9ET14"/>
<evidence type="ECO:0000256" key="2">
    <source>
        <dbReference type="ARBA" id="ARBA00009105"/>
    </source>
</evidence>
<evidence type="ECO:0000256" key="8">
    <source>
        <dbReference type="ARBA" id="ARBA00023136"/>
    </source>
</evidence>
<comment type="similarity">
    <text evidence="2">Belongs to the MNN1/MNT family.</text>
</comment>
<evidence type="ECO:0000256" key="4">
    <source>
        <dbReference type="ARBA" id="ARBA00022679"/>
    </source>
</evidence>
<dbReference type="GO" id="GO:0000033">
    <property type="term" value="F:alpha-1,3-mannosyltransferase activity"/>
    <property type="evidence" value="ECO:0007669"/>
    <property type="project" value="TreeGrafter"/>
</dbReference>
<dbReference type="Pfam" id="PF11051">
    <property type="entry name" value="Mannosyl_trans3"/>
    <property type="match status" value="1"/>
</dbReference>
<dbReference type="InterPro" id="IPR029044">
    <property type="entry name" value="Nucleotide-diphossugar_trans"/>
</dbReference>
<keyword evidence="8" id="KW-0472">Membrane</keyword>
<reference evidence="10" key="1">
    <citation type="submission" date="2019-04" db="EMBL/GenBank/DDBJ databases">
        <authorList>
            <person name="Melise S."/>
            <person name="Noan J."/>
            <person name="Okalmin O."/>
        </authorList>
    </citation>
    <scope>NUCLEOTIDE SEQUENCE</scope>
    <source>
        <strain evidence="10">FN9</strain>
    </source>
</reference>
<keyword evidence="7" id="KW-1133">Transmembrane helix</keyword>
<keyword evidence="3" id="KW-0328">Glycosyltransferase</keyword>
<evidence type="ECO:0000256" key="1">
    <source>
        <dbReference type="ARBA" id="ARBA00004606"/>
    </source>
</evidence>
<evidence type="ECO:0000256" key="5">
    <source>
        <dbReference type="ARBA" id="ARBA00022692"/>
    </source>
</evidence>
<organism evidence="10">
    <name type="scientific">Gibberella zeae</name>
    <name type="common">Wheat head blight fungus</name>
    <name type="synonym">Fusarium graminearum</name>
    <dbReference type="NCBI Taxonomy" id="5518"/>
    <lineage>
        <taxon>Eukaryota</taxon>
        <taxon>Fungi</taxon>
        <taxon>Dikarya</taxon>
        <taxon>Ascomycota</taxon>
        <taxon>Pezizomycotina</taxon>
        <taxon>Sordariomycetes</taxon>
        <taxon>Hypocreomycetidae</taxon>
        <taxon>Hypocreales</taxon>
        <taxon>Nectriaceae</taxon>
        <taxon>Fusarium</taxon>
    </lineage>
</organism>
<dbReference type="InterPro" id="IPR022751">
    <property type="entry name" value="Alpha_mannosyltransferase"/>
</dbReference>
<proteinExistence type="inferred from homology"/>
<protein>
    <submittedName>
        <fullName evidence="10">Uncharacterized protein</fullName>
    </submittedName>
</protein>
<keyword evidence="9" id="KW-0325">Glycoprotein</keyword>
<dbReference type="SUPFAM" id="SSF53448">
    <property type="entry name" value="Nucleotide-diphospho-sugar transferases"/>
    <property type="match status" value="1"/>
</dbReference>
<evidence type="ECO:0000256" key="9">
    <source>
        <dbReference type="ARBA" id="ARBA00023180"/>
    </source>
</evidence>
<keyword evidence="5" id="KW-0812">Transmembrane</keyword>
<evidence type="ECO:0000256" key="3">
    <source>
        <dbReference type="ARBA" id="ARBA00022676"/>
    </source>
</evidence>
<dbReference type="PANTHER" id="PTHR31392:SF1">
    <property type="entry name" value="ALPHA-1,3-MANNOSYLTRANSFERASE MNN1-RELATED"/>
    <property type="match status" value="1"/>
</dbReference>
<evidence type="ECO:0000313" key="10">
    <source>
        <dbReference type="EMBL" id="VIO62586.1"/>
    </source>
</evidence>
<keyword evidence="6" id="KW-0735">Signal-anchor</keyword>
<evidence type="ECO:0000256" key="7">
    <source>
        <dbReference type="ARBA" id="ARBA00022989"/>
    </source>
</evidence>
<accession>A0A4U9ET14</accession>
<dbReference type="GO" id="GO:0006493">
    <property type="term" value="P:protein O-linked glycosylation"/>
    <property type="evidence" value="ECO:0007669"/>
    <property type="project" value="TreeGrafter"/>
</dbReference>
<evidence type="ECO:0000256" key="6">
    <source>
        <dbReference type="ARBA" id="ARBA00022968"/>
    </source>
</evidence>
<keyword evidence="4" id="KW-0808">Transferase</keyword>
<gene>
    <name evidence="10" type="ORF">FUG_LOCUS477525</name>
</gene>
<dbReference type="EMBL" id="CAAKMV010000163">
    <property type="protein sequence ID" value="VIO62586.1"/>
    <property type="molecule type" value="Genomic_DNA"/>
</dbReference>